<evidence type="ECO:0000313" key="2">
    <source>
        <dbReference type="Proteomes" id="UP001500738"/>
    </source>
</evidence>
<keyword evidence="2" id="KW-1185">Reference proteome</keyword>
<organism evidence="1 2">
    <name type="scientific">Sphingopyxis soli</name>
    <dbReference type="NCBI Taxonomy" id="592051"/>
    <lineage>
        <taxon>Bacteria</taxon>
        <taxon>Pseudomonadati</taxon>
        <taxon>Pseudomonadota</taxon>
        <taxon>Alphaproteobacteria</taxon>
        <taxon>Sphingomonadales</taxon>
        <taxon>Sphingomonadaceae</taxon>
        <taxon>Sphingopyxis</taxon>
    </lineage>
</organism>
<proteinExistence type="predicted"/>
<accession>A0ABN1M9X2</accession>
<dbReference type="InterPro" id="IPR003738">
    <property type="entry name" value="SRAP"/>
</dbReference>
<sequence>MQLYRLDASAAQISGVLGVDAGDDPWTGGYVTPGRPAPVIAPDSRGGPRRYLRPKLWGVPPPPQGTQPVATVRNLTSPFWIGTLRHPELRCLIPATSFAVWSGAAGAKRRRWASVSGRPIFAFAGIQRQTEDWPGFALLTTDPNGLLERLAPGAMPLILHAEDHERWLTADWRDAVHLVTPFPSHLMTVDDTYPYP</sequence>
<dbReference type="SUPFAM" id="SSF143081">
    <property type="entry name" value="BB1717-like"/>
    <property type="match status" value="1"/>
</dbReference>
<gene>
    <name evidence="1" type="ORF">GCM10009115_27550</name>
</gene>
<dbReference type="EMBL" id="BAAAFE010000009">
    <property type="protein sequence ID" value="GAA0866141.1"/>
    <property type="molecule type" value="Genomic_DNA"/>
</dbReference>
<dbReference type="Proteomes" id="UP001500738">
    <property type="component" value="Unassembled WGS sequence"/>
</dbReference>
<dbReference type="Pfam" id="PF02586">
    <property type="entry name" value="SRAP"/>
    <property type="match status" value="1"/>
</dbReference>
<dbReference type="Gene3D" id="3.90.1680.10">
    <property type="entry name" value="SOS response associated peptidase-like"/>
    <property type="match status" value="1"/>
</dbReference>
<dbReference type="RefSeq" id="WP_215354701.1">
    <property type="nucleotide sequence ID" value="NZ_BAAAFE010000009.1"/>
</dbReference>
<reference evidence="1 2" key="1">
    <citation type="journal article" date="2019" name="Int. J. Syst. Evol. Microbiol.">
        <title>The Global Catalogue of Microorganisms (GCM) 10K type strain sequencing project: providing services to taxonomists for standard genome sequencing and annotation.</title>
        <authorList>
            <consortium name="The Broad Institute Genomics Platform"/>
            <consortium name="The Broad Institute Genome Sequencing Center for Infectious Disease"/>
            <person name="Wu L."/>
            <person name="Ma J."/>
        </authorList>
    </citation>
    <scope>NUCLEOTIDE SEQUENCE [LARGE SCALE GENOMIC DNA]</scope>
    <source>
        <strain evidence="1 2">JCM 15910</strain>
    </source>
</reference>
<evidence type="ECO:0000313" key="1">
    <source>
        <dbReference type="EMBL" id="GAA0866141.1"/>
    </source>
</evidence>
<name>A0ABN1M9X2_9SPHN</name>
<comment type="caution">
    <text evidence="1">The sequence shown here is derived from an EMBL/GenBank/DDBJ whole genome shotgun (WGS) entry which is preliminary data.</text>
</comment>
<dbReference type="InterPro" id="IPR036590">
    <property type="entry name" value="SRAP-like"/>
</dbReference>
<protein>
    <submittedName>
        <fullName evidence="1">SOS response-associated peptidase</fullName>
    </submittedName>
</protein>